<organism evidence="2">
    <name type="scientific">Rhizophora mucronata</name>
    <name type="common">Asiatic mangrove</name>
    <dbReference type="NCBI Taxonomy" id="61149"/>
    <lineage>
        <taxon>Eukaryota</taxon>
        <taxon>Viridiplantae</taxon>
        <taxon>Streptophyta</taxon>
        <taxon>Embryophyta</taxon>
        <taxon>Tracheophyta</taxon>
        <taxon>Spermatophyta</taxon>
        <taxon>Magnoliopsida</taxon>
        <taxon>eudicotyledons</taxon>
        <taxon>Gunneridae</taxon>
        <taxon>Pentapetalae</taxon>
        <taxon>rosids</taxon>
        <taxon>fabids</taxon>
        <taxon>Malpighiales</taxon>
        <taxon>Rhizophoraceae</taxon>
        <taxon>Rhizophora</taxon>
    </lineage>
</organism>
<proteinExistence type="predicted"/>
<name>A0A2P2NYP7_RHIMU</name>
<evidence type="ECO:0000313" key="2">
    <source>
        <dbReference type="EMBL" id="MBX47511.1"/>
    </source>
</evidence>
<dbReference type="AlphaFoldDB" id="A0A2P2NYP7"/>
<dbReference type="EMBL" id="GGEC01067027">
    <property type="protein sequence ID" value="MBX47511.1"/>
    <property type="molecule type" value="Transcribed_RNA"/>
</dbReference>
<accession>A0A2P2NYP7</accession>
<sequence length="62" mass="6716">MIEKSLELTEVTGLIKSQPLESTIKVGKKSRTGPPTNRVSHRTIQSNTIAPSPESLSTILTL</sequence>
<reference evidence="2" key="1">
    <citation type="submission" date="2018-02" db="EMBL/GenBank/DDBJ databases">
        <title>Rhizophora mucronata_Transcriptome.</title>
        <authorList>
            <person name="Meera S.P."/>
            <person name="Sreeshan A."/>
            <person name="Augustine A."/>
        </authorList>
    </citation>
    <scope>NUCLEOTIDE SEQUENCE</scope>
    <source>
        <tissue evidence="2">Leaf</tissue>
    </source>
</reference>
<feature type="compositionally biased region" description="Polar residues" evidence="1">
    <location>
        <begin position="33"/>
        <end position="62"/>
    </location>
</feature>
<evidence type="ECO:0000256" key="1">
    <source>
        <dbReference type="SAM" id="MobiDB-lite"/>
    </source>
</evidence>
<protein>
    <submittedName>
        <fullName evidence="2">Uncharacterized protein</fullName>
    </submittedName>
</protein>
<feature type="region of interest" description="Disordered" evidence="1">
    <location>
        <begin position="25"/>
        <end position="62"/>
    </location>
</feature>